<dbReference type="InterPro" id="IPR019271">
    <property type="entry name" value="DUF2284_metal-binding"/>
</dbReference>
<proteinExistence type="predicted"/>
<evidence type="ECO:0008006" key="3">
    <source>
        <dbReference type="Google" id="ProtNLM"/>
    </source>
</evidence>
<dbReference type="PIRSF" id="PIRSF018748">
    <property type="entry name" value="UCP018748"/>
    <property type="match status" value="1"/>
</dbReference>
<dbReference type="AlphaFoldDB" id="A0A8D4UTA3"/>
<gene>
    <name evidence="1" type="ORF">Dia5BBH33_01160</name>
</gene>
<evidence type="ECO:0000313" key="2">
    <source>
        <dbReference type="Proteomes" id="UP000320585"/>
    </source>
</evidence>
<dbReference type="Proteomes" id="UP000320585">
    <property type="component" value="Chromosome"/>
</dbReference>
<reference evidence="2" key="1">
    <citation type="submission" date="2019-05" db="EMBL/GenBank/DDBJ databases">
        <title>Complete genome sequencing of Dialister sp. strain 5BBH33.</title>
        <authorList>
            <person name="Sakamoto M."/>
            <person name="Murakami T."/>
            <person name="Mori H."/>
        </authorList>
    </citation>
    <scope>NUCLEOTIDE SEQUENCE [LARGE SCALE GENOMIC DNA]</scope>
    <source>
        <strain evidence="2">5BBH33</strain>
    </source>
</reference>
<protein>
    <recommendedName>
        <fullName evidence="3">Metal-binding protein</fullName>
    </recommendedName>
</protein>
<name>A0A8D4UTA3_9FIRM</name>
<evidence type="ECO:0000313" key="1">
    <source>
        <dbReference type="EMBL" id="BBK24181.1"/>
    </source>
</evidence>
<dbReference type="EMBL" id="AP019697">
    <property type="protein sequence ID" value="BBK24181.1"/>
    <property type="molecule type" value="Genomic_DNA"/>
</dbReference>
<keyword evidence="2" id="KW-1185">Reference proteome</keyword>
<dbReference type="RefSeq" id="WP_022381749.1">
    <property type="nucleotide sequence ID" value="NZ_AP019697.1"/>
</dbReference>
<accession>A0A8D4UTA3</accession>
<dbReference type="KEGG" id="dho:Dia5BBH33_01160"/>
<organism evidence="1 2">
    <name type="scientific">Dialister hominis</name>
    <dbReference type="NCBI Taxonomy" id="2582419"/>
    <lineage>
        <taxon>Bacteria</taxon>
        <taxon>Bacillati</taxon>
        <taxon>Bacillota</taxon>
        <taxon>Negativicutes</taxon>
        <taxon>Veillonellales</taxon>
        <taxon>Veillonellaceae</taxon>
        <taxon>Dialister</taxon>
    </lineage>
</organism>
<dbReference type="GeneID" id="92715334"/>
<dbReference type="Pfam" id="PF10050">
    <property type="entry name" value="DUF2284"/>
    <property type="match status" value="1"/>
</dbReference>
<sequence length="185" mass="20721">MTEQDLQDLIKEAKEAGASDAKKVDIASVKLAAWPRMKCQFGCPNYGKTLCCPPYTPELPFMKQFIGEYKNGIIIQYTVTLTEEDCKDWTKVDTGVTNGLLEVLLKVERSAMLKNYYKAFALKAGRCRLCETCNLKHCVHPLEARPSLEACGIDVFALIKDNGYRSEMLTGPVKKLPVYGMVLID</sequence>